<comment type="caution">
    <text evidence="2">The sequence shown here is derived from an EMBL/GenBank/DDBJ whole genome shotgun (WGS) entry which is preliminary data.</text>
</comment>
<organism evidence="2 3">
    <name type="scientific">Pristionchus fissidentatus</name>
    <dbReference type="NCBI Taxonomy" id="1538716"/>
    <lineage>
        <taxon>Eukaryota</taxon>
        <taxon>Metazoa</taxon>
        <taxon>Ecdysozoa</taxon>
        <taxon>Nematoda</taxon>
        <taxon>Chromadorea</taxon>
        <taxon>Rhabditida</taxon>
        <taxon>Rhabditina</taxon>
        <taxon>Diplogasteromorpha</taxon>
        <taxon>Diplogasteroidea</taxon>
        <taxon>Neodiplogasteridae</taxon>
        <taxon>Pristionchus</taxon>
    </lineage>
</organism>
<evidence type="ECO:0000313" key="2">
    <source>
        <dbReference type="EMBL" id="GMT11331.1"/>
    </source>
</evidence>
<dbReference type="Proteomes" id="UP001432322">
    <property type="component" value="Unassembled WGS sequence"/>
</dbReference>
<dbReference type="EMBL" id="BTSY01000001">
    <property type="protein sequence ID" value="GMT11331.1"/>
    <property type="molecule type" value="Genomic_DNA"/>
</dbReference>
<dbReference type="AlphaFoldDB" id="A0AAV5UXU4"/>
<name>A0AAV5UXU4_9BILA</name>
<accession>A0AAV5UXU4</accession>
<proteinExistence type="predicted"/>
<protein>
    <submittedName>
        <fullName evidence="2">Uncharacterized protein</fullName>
    </submittedName>
</protein>
<evidence type="ECO:0000313" key="3">
    <source>
        <dbReference type="Proteomes" id="UP001432322"/>
    </source>
</evidence>
<feature type="non-terminal residue" evidence="2">
    <location>
        <position position="1"/>
    </location>
</feature>
<evidence type="ECO:0000256" key="1">
    <source>
        <dbReference type="SAM" id="MobiDB-lite"/>
    </source>
</evidence>
<reference evidence="2" key="1">
    <citation type="submission" date="2023-10" db="EMBL/GenBank/DDBJ databases">
        <title>Genome assembly of Pristionchus species.</title>
        <authorList>
            <person name="Yoshida K."/>
            <person name="Sommer R.J."/>
        </authorList>
    </citation>
    <scope>NUCLEOTIDE SEQUENCE</scope>
    <source>
        <strain evidence="2">RS5133</strain>
    </source>
</reference>
<gene>
    <name evidence="2" type="ORF">PFISCL1PPCAC_2628</name>
</gene>
<feature type="region of interest" description="Disordered" evidence="1">
    <location>
        <begin position="60"/>
        <end position="87"/>
    </location>
</feature>
<sequence>ANNRRIQSSQIWDIQTETRRTDKRSHCRQYFQQGCLVQDEDYPSQILHDDPRLLLPPAKSDEIDHTPLQGLQGKRQAEFQGSILRDH</sequence>
<keyword evidence="3" id="KW-1185">Reference proteome</keyword>
<feature type="non-terminal residue" evidence="2">
    <location>
        <position position="87"/>
    </location>
</feature>